<protein>
    <recommendedName>
        <fullName evidence="2">Thioredoxin domain-containing protein</fullName>
    </recommendedName>
</protein>
<dbReference type="InterPro" id="IPR012336">
    <property type="entry name" value="Thioredoxin-like_fold"/>
</dbReference>
<evidence type="ECO:0000259" key="2">
    <source>
        <dbReference type="PROSITE" id="PS51352"/>
    </source>
</evidence>
<dbReference type="GO" id="GO:0004791">
    <property type="term" value="F:thioredoxin-disulfide reductase (NADPH) activity"/>
    <property type="evidence" value="ECO:0007669"/>
    <property type="project" value="TreeGrafter"/>
</dbReference>
<dbReference type="GO" id="GO:0005634">
    <property type="term" value="C:nucleus"/>
    <property type="evidence" value="ECO:0007669"/>
    <property type="project" value="TreeGrafter"/>
</dbReference>
<dbReference type="PANTHER" id="PTHR46472">
    <property type="entry name" value="NUCLEOREDOXIN"/>
    <property type="match status" value="1"/>
</dbReference>
<dbReference type="SUPFAM" id="SSF52833">
    <property type="entry name" value="Thioredoxin-like"/>
    <property type="match status" value="1"/>
</dbReference>
<dbReference type="PROSITE" id="PS51352">
    <property type="entry name" value="THIOREDOXIN_2"/>
    <property type="match status" value="1"/>
</dbReference>
<feature type="compositionally biased region" description="Basic and acidic residues" evidence="1">
    <location>
        <begin position="126"/>
        <end position="144"/>
    </location>
</feature>
<organism evidence="3">
    <name type="scientific">Arion vulgaris</name>
    <dbReference type="NCBI Taxonomy" id="1028688"/>
    <lineage>
        <taxon>Eukaryota</taxon>
        <taxon>Metazoa</taxon>
        <taxon>Spiralia</taxon>
        <taxon>Lophotrochozoa</taxon>
        <taxon>Mollusca</taxon>
        <taxon>Gastropoda</taxon>
        <taxon>Heterobranchia</taxon>
        <taxon>Euthyneura</taxon>
        <taxon>Panpulmonata</taxon>
        <taxon>Eupulmonata</taxon>
        <taxon>Stylommatophora</taxon>
        <taxon>Helicina</taxon>
        <taxon>Arionoidea</taxon>
        <taxon>Arionidae</taxon>
        <taxon>Arion</taxon>
    </lineage>
</organism>
<accession>A0A0B7BIC9</accession>
<dbReference type="AlphaFoldDB" id="A0A0B7BIC9"/>
<feature type="domain" description="Thioredoxin" evidence="2">
    <location>
        <begin position="1"/>
        <end position="143"/>
    </location>
</feature>
<evidence type="ECO:0000313" key="3">
    <source>
        <dbReference type="EMBL" id="CEK92637.1"/>
    </source>
</evidence>
<dbReference type="InterPro" id="IPR036249">
    <property type="entry name" value="Thioredoxin-like_sf"/>
</dbReference>
<name>A0A0B7BIC9_9EUPU</name>
<dbReference type="GO" id="GO:0030178">
    <property type="term" value="P:negative regulation of Wnt signaling pathway"/>
    <property type="evidence" value="ECO:0007669"/>
    <property type="project" value="TreeGrafter"/>
</dbReference>
<dbReference type="InterPro" id="IPR013766">
    <property type="entry name" value="Thioredoxin_domain"/>
</dbReference>
<dbReference type="Pfam" id="PF13905">
    <property type="entry name" value="Thioredoxin_8"/>
    <property type="match status" value="1"/>
</dbReference>
<proteinExistence type="predicted"/>
<dbReference type="Gene3D" id="3.40.30.10">
    <property type="entry name" value="Glutaredoxin"/>
    <property type="match status" value="1"/>
</dbReference>
<gene>
    <name evidence="3" type="primary">ORF189252</name>
</gene>
<feature type="region of interest" description="Disordered" evidence="1">
    <location>
        <begin position="126"/>
        <end position="150"/>
    </location>
</feature>
<dbReference type="GO" id="GO:0031397">
    <property type="term" value="P:negative regulation of protein ubiquitination"/>
    <property type="evidence" value="ECO:0007669"/>
    <property type="project" value="TreeGrafter"/>
</dbReference>
<sequence length="150" mass="16878">MAHLEDLLGKEVTGKDGNSVSVSSLEANDLLGIYFSAHWCSPCRCFTPTLAECYNKVTSAGKKWEIIFISLDKDEESCKQYYESMPWLLFPFESDLKDKNANKSETLADKYEVTGIPTLLLLDPKSGERITDNGQDLVEKDPSGEKFPWN</sequence>
<reference evidence="3" key="1">
    <citation type="submission" date="2014-12" db="EMBL/GenBank/DDBJ databases">
        <title>Insight into the proteome of Arion vulgaris.</title>
        <authorList>
            <person name="Aradska J."/>
            <person name="Bulat T."/>
            <person name="Smidak R."/>
            <person name="Sarate P."/>
            <person name="Gangsoo J."/>
            <person name="Sialana F."/>
            <person name="Bilban M."/>
            <person name="Lubec G."/>
        </authorList>
    </citation>
    <scope>NUCLEOTIDE SEQUENCE</scope>
    <source>
        <tissue evidence="3">Skin</tissue>
    </source>
</reference>
<dbReference type="EMBL" id="HACG01045772">
    <property type="protein sequence ID" value="CEK92637.1"/>
    <property type="molecule type" value="Transcribed_RNA"/>
</dbReference>
<evidence type="ECO:0000256" key="1">
    <source>
        <dbReference type="SAM" id="MobiDB-lite"/>
    </source>
</evidence>
<dbReference type="PANTHER" id="PTHR46472:SF1">
    <property type="entry name" value="NUCLEOREDOXIN"/>
    <property type="match status" value="1"/>
</dbReference>